<dbReference type="EMBL" id="JALLPJ020001079">
    <property type="protein sequence ID" value="KAL3776853.1"/>
    <property type="molecule type" value="Genomic_DNA"/>
</dbReference>
<organism evidence="1 2">
    <name type="scientific">Cyclotella atomus</name>
    <dbReference type="NCBI Taxonomy" id="382360"/>
    <lineage>
        <taxon>Eukaryota</taxon>
        <taxon>Sar</taxon>
        <taxon>Stramenopiles</taxon>
        <taxon>Ochrophyta</taxon>
        <taxon>Bacillariophyta</taxon>
        <taxon>Coscinodiscophyceae</taxon>
        <taxon>Thalassiosirophycidae</taxon>
        <taxon>Stephanodiscales</taxon>
        <taxon>Stephanodiscaceae</taxon>
        <taxon>Cyclotella</taxon>
    </lineage>
</organism>
<protein>
    <submittedName>
        <fullName evidence="1">Uncharacterized protein</fullName>
    </submittedName>
</protein>
<comment type="caution">
    <text evidence="1">The sequence shown here is derived from an EMBL/GenBank/DDBJ whole genome shotgun (WGS) entry which is preliminary data.</text>
</comment>
<reference evidence="1 2" key="1">
    <citation type="submission" date="2024-10" db="EMBL/GenBank/DDBJ databases">
        <title>Updated reference genomes for cyclostephanoid diatoms.</title>
        <authorList>
            <person name="Roberts W.R."/>
            <person name="Alverson A.J."/>
        </authorList>
    </citation>
    <scope>NUCLEOTIDE SEQUENCE [LARGE SCALE GENOMIC DNA]</scope>
    <source>
        <strain evidence="1 2">AJA010-31</strain>
    </source>
</reference>
<dbReference type="AlphaFoldDB" id="A0ABD3NLX0"/>
<dbReference type="Proteomes" id="UP001530400">
    <property type="component" value="Unassembled WGS sequence"/>
</dbReference>
<evidence type="ECO:0000313" key="2">
    <source>
        <dbReference type="Proteomes" id="UP001530400"/>
    </source>
</evidence>
<keyword evidence="2" id="KW-1185">Reference proteome</keyword>
<gene>
    <name evidence="1" type="ORF">ACHAWO_004258</name>
</gene>
<accession>A0ABD3NLX0</accession>
<name>A0ABD3NLX0_9STRA</name>
<sequence length="212" mass="21287">GSGDTVGGSFTVSGSASSGSLGGNLNFYAGSSAVASGGSIHLKPGSGSASGSVYLVNPSTSANYGVISESTLDFSGLTTASLSTSGTIDVTSSSSITLTAGSGISMGDSYVYGFEKGTGTVDSFSEVYIDAMAGSITSYSTALASGTHETIAMINSRITTSSLVMVTTGYSNNCQPIVYQSIPDDGWVEIRVTNKGPDPCSTAYTLNFIVIN</sequence>
<proteinExistence type="predicted"/>
<evidence type="ECO:0000313" key="1">
    <source>
        <dbReference type="EMBL" id="KAL3776853.1"/>
    </source>
</evidence>
<feature type="non-terminal residue" evidence="1">
    <location>
        <position position="1"/>
    </location>
</feature>